<dbReference type="InterPro" id="IPR050568">
    <property type="entry name" value="Transcr_DNA_Rep_Reg"/>
</dbReference>
<name>A0A0L0FZ65_9EUKA</name>
<gene>
    <name evidence="9" type="ORF">SARC_05779</name>
</gene>
<evidence type="ECO:0000313" key="9">
    <source>
        <dbReference type="EMBL" id="KNC81929.1"/>
    </source>
</evidence>
<evidence type="ECO:0000313" key="10">
    <source>
        <dbReference type="Proteomes" id="UP000054560"/>
    </source>
</evidence>
<dbReference type="SUPFAM" id="SSF47113">
    <property type="entry name" value="Histone-fold"/>
    <property type="match status" value="1"/>
</dbReference>
<dbReference type="RefSeq" id="XP_014155831.1">
    <property type="nucleotide sequence ID" value="XM_014300356.1"/>
</dbReference>
<dbReference type="GO" id="GO:0000978">
    <property type="term" value="F:RNA polymerase II cis-regulatory region sequence-specific DNA binding"/>
    <property type="evidence" value="ECO:0007669"/>
    <property type="project" value="TreeGrafter"/>
</dbReference>
<proteinExistence type="inferred from homology"/>
<dbReference type="Gene3D" id="1.10.20.10">
    <property type="entry name" value="Histone, subunit A"/>
    <property type="match status" value="1"/>
</dbReference>
<comment type="subcellular location">
    <subcellularLocation>
        <location evidence="1">Nucleus</location>
    </subcellularLocation>
</comment>
<evidence type="ECO:0000256" key="5">
    <source>
        <dbReference type="ARBA" id="ARBA00023163"/>
    </source>
</evidence>
<evidence type="ECO:0000256" key="3">
    <source>
        <dbReference type="ARBA" id="ARBA00023125"/>
    </source>
</evidence>
<dbReference type="GeneID" id="25906283"/>
<dbReference type="InterPro" id="IPR009072">
    <property type="entry name" value="Histone-fold"/>
</dbReference>
<dbReference type="GO" id="GO:0001228">
    <property type="term" value="F:DNA-binding transcription activator activity, RNA polymerase II-specific"/>
    <property type="evidence" value="ECO:0007669"/>
    <property type="project" value="TreeGrafter"/>
</dbReference>
<reference evidence="9 10" key="1">
    <citation type="submission" date="2011-02" db="EMBL/GenBank/DDBJ databases">
        <title>The Genome Sequence of Sphaeroforma arctica JP610.</title>
        <authorList>
            <consortium name="The Broad Institute Genome Sequencing Platform"/>
            <person name="Russ C."/>
            <person name="Cuomo C."/>
            <person name="Young S.K."/>
            <person name="Zeng Q."/>
            <person name="Gargeya S."/>
            <person name="Alvarado L."/>
            <person name="Berlin A."/>
            <person name="Chapman S.B."/>
            <person name="Chen Z."/>
            <person name="Freedman E."/>
            <person name="Gellesch M."/>
            <person name="Goldberg J."/>
            <person name="Griggs A."/>
            <person name="Gujja S."/>
            <person name="Heilman E."/>
            <person name="Heiman D."/>
            <person name="Howarth C."/>
            <person name="Mehta T."/>
            <person name="Neiman D."/>
            <person name="Pearson M."/>
            <person name="Roberts A."/>
            <person name="Saif S."/>
            <person name="Shea T."/>
            <person name="Shenoy N."/>
            <person name="Sisk P."/>
            <person name="Stolte C."/>
            <person name="Sykes S."/>
            <person name="White J."/>
            <person name="Yandava C."/>
            <person name="Burger G."/>
            <person name="Gray M.W."/>
            <person name="Holland P.W.H."/>
            <person name="King N."/>
            <person name="Lang F.B.F."/>
            <person name="Roger A.J."/>
            <person name="Ruiz-Trillo I."/>
            <person name="Haas B."/>
            <person name="Nusbaum C."/>
            <person name="Birren B."/>
        </authorList>
    </citation>
    <scope>NUCLEOTIDE SEQUENCE [LARGE SCALE GENOMIC DNA]</scope>
    <source>
        <strain evidence="9 10">JP610</strain>
    </source>
</reference>
<evidence type="ECO:0000256" key="6">
    <source>
        <dbReference type="ARBA" id="ARBA00023242"/>
    </source>
</evidence>
<dbReference type="STRING" id="667725.A0A0L0FZ65"/>
<keyword evidence="5" id="KW-0804">Transcription</keyword>
<feature type="domain" description="Core Histone H2A/H2B/H3" evidence="8">
    <location>
        <begin position="25"/>
        <end position="98"/>
    </location>
</feature>
<dbReference type="FunFam" id="1.10.20.10:FF:000006">
    <property type="entry name" value="Nuclear transcription factor Y subunit gamma"/>
    <property type="match status" value="1"/>
</dbReference>
<dbReference type="Pfam" id="PF00125">
    <property type="entry name" value="Histone"/>
    <property type="match status" value="1"/>
</dbReference>
<dbReference type="InterPro" id="IPR007125">
    <property type="entry name" value="H2A/H2B/H3"/>
</dbReference>
<keyword evidence="3" id="KW-0238">DNA-binding</keyword>
<accession>A0A0L0FZ65</accession>
<sequence>MDQMPIQGQQVYQLSQFWSSVMVEMRQPQDFKTAILPLARIKKIMKLDDEVKMISAEALILFSKALEIFIRELGMRSWGHTEENKRRTLQRNDIAMAVSRNDTFDFLIDIVPRDDIKSTQRPEEEIRPMMVAPEQLYYYTALQQQQGVDPQQPMMHPQYMQQQQGQDIYGGAGFQQPMQPYI</sequence>
<keyword evidence="6" id="KW-0539">Nucleus</keyword>
<evidence type="ECO:0000256" key="7">
    <source>
        <dbReference type="ARBA" id="ARBA00038129"/>
    </source>
</evidence>
<dbReference type="PANTHER" id="PTHR10252">
    <property type="entry name" value="HISTONE-LIKE TRANSCRIPTION FACTOR CCAAT-RELATED"/>
    <property type="match status" value="1"/>
</dbReference>
<dbReference type="GO" id="GO:0016602">
    <property type="term" value="C:CCAAT-binding factor complex"/>
    <property type="evidence" value="ECO:0007669"/>
    <property type="project" value="TreeGrafter"/>
</dbReference>
<protein>
    <recommendedName>
        <fullName evidence="8">Core Histone H2A/H2B/H3 domain-containing protein</fullName>
    </recommendedName>
</protein>
<dbReference type="GO" id="GO:0046982">
    <property type="term" value="F:protein heterodimerization activity"/>
    <property type="evidence" value="ECO:0007669"/>
    <property type="project" value="InterPro"/>
</dbReference>
<dbReference type="PANTHER" id="PTHR10252:SF8">
    <property type="entry name" value="NUCLEAR TRANSCRIPTION FACTOR Y SUBUNIT GAMMA"/>
    <property type="match status" value="1"/>
</dbReference>
<evidence type="ECO:0000259" key="8">
    <source>
        <dbReference type="Pfam" id="PF00125"/>
    </source>
</evidence>
<dbReference type="EMBL" id="KQ241979">
    <property type="protein sequence ID" value="KNC81929.1"/>
    <property type="molecule type" value="Genomic_DNA"/>
</dbReference>
<evidence type="ECO:0000256" key="2">
    <source>
        <dbReference type="ARBA" id="ARBA00023015"/>
    </source>
</evidence>
<evidence type="ECO:0000256" key="4">
    <source>
        <dbReference type="ARBA" id="ARBA00023159"/>
    </source>
</evidence>
<comment type="similarity">
    <text evidence="7">Belongs to the NFYC/HAP5 subunit family.</text>
</comment>
<dbReference type="OrthoDB" id="1272441at2759"/>
<dbReference type="AlphaFoldDB" id="A0A0L0FZ65"/>
<dbReference type="eggNOG" id="KOG1657">
    <property type="taxonomic scope" value="Eukaryota"/>
</dbReference>
<evidence type="ECO:0000256" key="1">
    <source>
        <dbReference type="ARBA" id="ARBA00004123"/>
    </source>
</evidence>
<organism evidence="9 10">
    <name type="scientific">Sphaeroforma arctica JP610</name>
    <dbReference type="NCBI Taxonomy" id="667725"/>
    <lineage>
        <taxon>Eukaryota</taxon>
        <taxon>Ichthyosporea</taxon>
        <taxon>Ichthyophonida</taxon>
        <taxon>Sphaeroforma</taxon>
    </lineage>
</organism>
<keyword evidence="2" id="KW-0805">Transcription regulation</keyword>
<keyword evidence="4" id="KW-0010">Activator</keyword>
<dbReference type="CDD" id="cd22908">
    <property type="entry name" value="HFD_NFYC-like"/>
    <property type="match status" value="1"/>
</dbReference>
<keyword evidence="10" id="KW-1185">Reference proteome</keyword>
<dbReference type="Proteomes" id="UP000054560">
    <property type="component" value="Unassembled WGS sequence"/>
</dbReference>